<keyword evidence="3" id="KW-0677">Repeat</keyword>
<evidence type="ECO:0000256" key="6">
    <source>
        <dbReference type="ARBA" id="ARBA00023242"/>
    </source>
</evidence>
<comment type="caution">
    <text evidence="10">The sequence shown here is derived from an EMBL/GenBank/DDBJ whole genome shotgun (WGS) entry which is preliminary data.</text>
</comment>
<feature type="domain" description="C2H2-type" evidence="9">
    <location>
        <begin position="162"/>
        <end position="189"/>
    </location>
</feature>
<evidence type="ECO:0000256" key="1">
    <source>
        <dbReference type="ARBA" id="ARBA00004123"/>
    </source>
</evidence>
<dbReference type="GO" id="GO:0000981">
    <property type="term" value="F:DNA-binding transcription factor activity, RNA polymerase II-specific"/>
    <property type="evidence" value="ECO:0007669"/>
    <property type="project" value="TreeGrafter"/>
</dbReference>
<evidence type="ECO:0000256" key="5">
    <source>
        <dbReference type="ARBA" id="ARBA00022833"/>
    </source>
</evidence>
<evidence type="ECO:0000313" key="11">
    <source>
        <dbReference type="Proteomes" id="UP000094527"/>
    </source>
</evidence>
<dbReference type="Gene3D" id="3.30.160.60">
    <property type="entry name" value="Classic Zinc Finger"/>
    <property type="match status" value="6"/>
</dbReference>
<dbReference type="PANTHER" id="PTHR24388:SF54">
    <property type="entry name" value="PROTEIN ESCARGOT"/>
    <property type="match status" value="1"/>
</dbReference>
<dbReference type="SMART" id="SM00355">
    <property type="entry name" value="ZnF_C2H2"/>
    <property type="match status" value="9"/>
</dbReference>
<dbReference type="EMBL" id="LJIJ01002966">
    <property type="protein sequence ID" value="ODM89029.1"/>
    <property type="molecule type" value="Genomic_DNA"/>
</dbReference>
<name>A0A1D2M7U7_ORCCI</name>
<dbReference type="GO" id="GO:0000978">
    <property type="term" value="F:RNA polymerase II cis-regulatory region sequence-specific DNA binding"/>
    <property type="evidence" value="ECO:0007669"/>
    <property type="project" value="TreeGrafter"/>
</dbReference>
<dbReference type="Pfam" id="PF00096">
    <property type="entry name" value="zf-C2H2"/>
    <property type="match status" value="4"/>
</dbReference>
<dbReference type="InterPro" id="IPR036236">
    <property type="entry name" value="Znf_C2H2_sf"/>
</dbReference>
<feature type="domain" description="C2H2-type" evidence="9">
    <location>
        <begin position="219"/>
        <end position="246"/>
    </location>
</feature>
<dbReference type="InterPro" id="IPR050527">
    <property type="entry name" value="Snail/Krueppel_Znf"/>
</dbReference>
<dbReference type="PROSITE" id="PS00028">
    <property type="entry name" value="ZINC_FINGER_C2H2_1"/>
    <property type="match status" value="4"/>
</dbReference>
<keyword evidence="5" id="KW-0862">Zinc</keyword>
<reference evidence="10 11" key="1">
    <citation type="journal article" date="2016" name="Genome Biol. Evol.">
        <title>Gene Family Evolution Reflects Adaptation to Soil Environmental Stressors in the Genome of the Collembolan Orchesella cincta.</title>
        <authorList>
            <person name="Faddeeva-Vakhrusheva A."/>
            <person name="Derks M.F."/>
            <person name="Anvar S.Y."/>
            <person name="Agamennone V."/>
            <person name="Suring W."/>
            <person name="Smit S."/>
            <person name="van Straalen N.M."/>
            <person name="Roelofs D."/>
        </authorList>
    </citation>
    <scope>NUCLEOTIDE SEQUENCE [LARGE SCALE GENOMIC DNA]</scope>
    <source>
        <tissue evidence="10">Mixed pool</tissue>
    </source>
</reference>
<dbReference type="STRING" id="48709.A0A1D2M7U7"/>
<feature type="domain" description="C2H2-type" evidence="9">
    <location>
        <begin position="193"/>
        <end position="218"/>
    </location>
</feature>
<evidence type="ECO:0000256" key="2">
    <source>
        <dbReference type="ARBA" id="ARBA00022723"/>
    </source>
</evidence>
<dbReference type="OMA" id="RTIFYLM"/>
<gene>
    <name evidence="10" type="ORF">Ocin01_17653</name>
</gene>
<evidence type="ECO:0000256" key="7">
    <source>
        <dbReference type="ARBA" id="ARBA00037948"/>
    </source>
</evidence>
<feature type="domain" description="C2H2-type" evidence="9">
    <location>
        <begin position="73"/>
        <end position="100"/>
    </location>
</feature>
<organism evidence="10 11">
    <name type="scientific">Orchesella cincta</name>
    <name type="common">Springtail</name>
    <name type="synonym">Podura cincta</name>
    <dbReference type="NCBI Taxonomy" id="48709"/>
    <lineage>
        <taxon>Eukaryota</taxon>
        <taxon>Metazoa</taxon>
        <taxon>Ecdysozoa</taxon>
        <taxon>Arthropoda</taxon>
        <taxon>Hexapoda</taxon>
        <taxon>Collembola</taxon>
        <taxon>Entomobryomorpha</taxon>
        <taxon>Entomobryoidea</taxon>
        <taxon>Orchesellidae</taxon>
        <taxon>Orchesellinae</taxon>
        <taxon>Orchesella</taxon>
    </lineage>
</organism>
<dbReference type="GO" id="GO:0005634">
    <property type="term" value="C:nucleus"/>
    <property type="evidence" value="ECO:0007669"/>
    <property type="project" value="UniProtKB-SubCell"/>
</dbReference>
<evidence type="ECO:0000259" key="9">
    <source>
        <dbReference type="PROSITE" id="PS50157"/>
    </source>
</evidence>
<proteinExistence type="inferred from homology"/>
<dbReference type="PROSITE" id="PS50157">
    <property type="entry name" value="ZINC_FINGER_C2H2_2"/>
    <property type="match status" value="6"/>
</dbReference>
<accession>A0A1D2M7U7</accession>
<protein>
    <submittedName>
        <fullName evidence="10">Putative zinc finger protein</fullName>
    </submittedName>
</protein>
<dbReference type="SUPFAM" id="SSF57667">
    <property type="entry name" value="beta-beta-alpha zinc fingers"/>
    <property type="match status" value="5"/>
</dbReference>
<dbReference type="FunFam" id="3.30.160.60:FF:000446">
    <property type="entry name" value="Zinc finger protein"/>
    <property type="match status" value="1"/>
</dbReference>
<evidence type="ECO:0000256" key="3">
    <source>
        <dbReference type="ARBA" id="ARBA00022737"/>
    </source>
</evidence>
<dbReference type="PANTHER" id="PTHR24388">
    <property type="entry name" value="ZINC FINGER PROTEIN"/>
    <property type="match status" value="1"/>
</dbReference>
<dbReference type="AlphaFoldDB" id="A0A1D2M7U7"/>
<keyword evidence="11" id="KW-1185">Reference proteome</keyword>
<evidence type="ECO:0000256" key="4">
    <source>
        <dbReference type="ARBA" id="ARBA00022771"/>
    </source>
</evidence>
<keyword evidence="6" id="KW-0539">Nucleus</keyword>
<evidence type="ECO:0000256" key="8">
    <source>
        <dbReference type="PROSITE-ProRule" id="PRU00042"/>
    </source>
</evidence>
<sequence length="297" mass="34402">MNSKLKADQTVAAFKCSICPKSYVHQKNLDTHILSHTNERPYKCSTCQQSYRTAAYLKLHEQRVHTHAKVKKIECIICQYRARTIFYLMKHINVHTRERPYNCPECQQHLDDSYIKVHIIREHRPEEWHKFKCSLCAKQFDPKAFSRRNRLTTHLGSHNKPFSCPICKKKLATKAGLKLHLIAHSGEKPASYKECPARFSTVSVLNQHVKQVHRTERPFPCNLCGKAFARAGLRNEHLASHLNERPVKCQICGLRFTTGGFKDHHKRHSELGDTRCPACPKRFLFSTTLFEGTFGLK</sequence>
<dbReference type="GO" id="GO:0008270">
    <property type="term" value="F:zinc ion binding"/>
    <property type="evidence" value="ECO:0007669"/>
    <property type="project" value="UniProtKB-KW"/>
</dbReference>
<dbReference type="InterPro" id="IPR013087">
    <property type="entry name" value="Znf_C2H2_type"/>
</dbReference>
<keyword evidence="4 8" id="KW-0863">Zinc-finger</keyword>
<feature type="domain" description="C2H2-type" evidence="9">
    <location>
        <begin position="14"/>
        <end position="41"/>
    </location>
</feature>
<feature type="domain" description="C2H2-type" evidence="9">
    <location>
        <begin position="42"/>
        <end position="70"/>
    </location>
</feature>
<evidence type="ECO:0000313" key="10">
    <source>
        <dbReference type="EMBL" id="ODM89029.1"/>
    </source>
</evidence>
<dbReference type="Proteomes" id="UP000094527">
    <property type="component" value="Unassembled WGS sequence"/>
</dbReference>
<comment type="similarity">
    <text evidence="7">Belongs to the snail C2H2-type zinc-finger protein family.</text>
</comment>
<comment type="subcellular location">
    <subcellularLocation>
        <location evidence="1">Nucleus</location>
    </subcellularLocation>
</comment>
<keyword evidence="2" id="KW-0479">Metal-binding</keyword>
<dbReference type="OrthoDB" id="6077919at2759"/>